<feature type="region of interest" description="Disordered" evidence="1">
    <location>
        <begin position="314"/>
        <end position="368"/>
    </location>
</feature>
<gene>
    <name evidence="3" type="ORF">GSTUAT00003863001</name>
</gene>
<evidence type="ECO:0000313" key="3">
    <source>
        <dbReference type="EMBL" id="CUS12085.1"/>
    </source>
</evidence>
<keyword evidence="2" id="KW-1133">Transmembrane helix</keyword>
<proteinExistence type="predicted"/>
<protein>
    <submittedName>
        <fullName evidence="3">Uncharacterized protein</fullName>
    </submittedName>
</protein>
<evidence type="ECO:0000256" key="1">
    <source>
        <dbReference type="SAM" id="MobiDB-lite"/>
    </source>
</evidence>
<sequence length="368" mass="40469">MPRSMPRPFARIIGGGERGPAGPRQAPEEQQQQRTGGIRGWLSGGGRGNHGAPEPPTATATLGQEMRSTDSNIVSPISPVVGHQQHALISPSTSPLSRNNSMGYNAMEFYVPQHSVRAPMQPIIERPEPAMQRDTIGMSANTAGQPDGMQAPLMMNLEAQGLVKSRGRRFWRRRSRKGLQSKLATVLVSALFLAVTLAIYLGLALSHDLRHEWHVLLILTILVATMFFCHALIRLCIMATNPRRFQRLSRNFTRIPSVAGPSGYANPREPIRIHTPHGADSTKSPPPVYGLWRCSVRVNPDQFFWVRRANAGLPTTSGGRGQSSRDSRTAPRPPSYASEDGVTYALAPHQLLRDPPRPPHPSEVNRMP</sequence>
<keyword evidence="2" id="KW-0812">Transmembrane</keyword>
<name>A0A292PZE3_9PEZI</name>
<keyword evidence="4" id="KW-1185">Reference proteome</keyword>
<reference evidence="3" key="1">
    <citation type="submission" date="2015-10" db="EMBL/GenBank/DDBJ databases">
        <authorList>
            <person name="Regsiter A."/>
            <person name="william w."/>
        </authorList>
    </citation>
    <scope>NUCLEOTIDE SEQUENCE</scope>
    <source>
        <strain evidence="3">Montdore</strain>
    </source>
</reference>
<organism evidence="3 4">
    <name type="scientific">Tuber aestivum</name>
    <name type="common">summer truffle</name>
    <dbReference type="NCBI Taxonomy" id="59557"/>
    <lineage>
        <taxon>Eukaryota</taxon>
        <taxon>Fungi</taxon>
        <taxon>Dikarya</taxon>
        <taxon>Ascomycota</taxon>
        <taxon>Pezizomycotina</taxon>
        <taxon>Pezizomycetes</taxon>
        <taxon>Pezizales</taxon>
        <taxon>Tuberaceae</taxon>
        <taxon>Tuber</taxon>
    </lineage>
</organism>
<dbReference type="EMBL" id="LN891006">
    <property type="protein sequence ID" value="CUS12085.1"/>
    <property type="molecule type" value="Genomic_DNA"/>
</dbReference>
<evidence type="ECO:0000256" key="2">
    <source>
        <dbReference type="SAM" id="Phobius"/>
    </source>
</evidence>
<dbReference type="Proteomes" id="UP001412239">
    <property type="component" value="Unassembled WGS sequence"/>
</dbReference>
<feature type="compositionally biased region" description="Gly residues" evidence="1">
    <location>
        <begin position="37"/>
        <end position="49"/>
    </location>
</feature>
<feature type="region of interest" description="Disordered" evidence="1">
    <location>
        <begin position="1"/>
        <end position="60"/>
    </location>
</feature>
<keyword evidence="2" id="KW-0472">Membrane</keyword>
<dbReference type="AlphaFoldDB" id="A0A292PZE3"/>
<feature type="transmembrane region" description="Helical" evidence="2">
    <location>
        <begin position="215"/>
        <end position="237"/>
    </location>
</feature>
<feature type="compositionally biased region" description="Low complexity" evidence="1">
    <location>
        <begin position="21"/>
        <end position="36"/>
    </location>
</feature>
<feature type="transmembrane region" description="Helical" evidence="2">
    <location>
        <begin position="183"/>
        <end position="203"/>
    </location>
</feature>
<evidence type="ECO:0000313" key="4">
    <source>
        <dbReference type="Proteomes" id="UP001412239"/>
    </source>
</evidence>
<accession>A0A292PZE3</accession>